<comment type="caution">
    <text evidence="1">The sequence shown here is derived from an EMBL/GenBank/DDBJ whole genome shotgun (WGS) entry which is preliminary data.</text>
</comment>
<evidence type="ECO:0000313" key="1">
    <source>
        <dbReference type="EMBL" id="KAJ1194498.1"/>
    </source>
</evidence>
<sequence>MLREGVGRASGYLCASCSAGWLQLGSCLGRKVGGLAAGLYHQSVSWRIPAPGRPLADTQPPGAASAGTAGKAGLCVRATSVPVCLRNVRATPGPRAGRYQSAARSRRLRLVSATVAIGT</sequence>
<evidence type="ECO:0000313" key="2">
    <source>
        <dbReference type="Proteomes" id="UP001066276"/>
    </source>
</evidence>
<proteinExistence type="predicted"/>
<name>A0AAV7V3E1_PLEWA</name>
<dbReference type="EMBL" id="JANPWB010000004">
    <property type="protein sequence ID" value="KAJ1194498.1"/>
    <property type="molecule type" value="Genomic_DNA"/>
</dbReference>
<keyword evidence="2" id="KW-1185">Reference proteome</keyword>
<dbReference type="Proteomes" id="UP001066276">
    <property type="component" value="Chromosome 2_2"/>
</dbReference>
<gene>
    <name evidence="1" type="ORF">NDU88_003786</name>
</gene>
<reference evidence="1" key="1">
    <citation type="journal article" date="2022" name="bioRxiv">
        <title>Sequencing and chromosome-scale assembly of the giantPleurodeles waltlgenome.</title>
        <authorList>
            <person name="Brown T."/>
            <person name="Elewa A."/>
            <person name="Iarovenko S."/>
            <person name="Subramanian E."/>
            <person name="Araus A.J."/>
            <person name="Petzold A."/>
            <person name="Susuki M."/>
            <person name="Suzuki K.-i.T."/>
            <person name="Hayashi T."/>
            <person name="Toyoda A."/>
            <person name="Oliveira C."/>
            <person name="Osipova E."/>
            <person name="Leigh N.D."/>
            <person name="Simon A."/>
            <person name="Yun M.H."/>
        </authorList>
    </citation>
    <scope>NUCLEOTIDE SEQUENCE</scope>
    <source>
        <strain evidence="1">20211129_DDA</strain>
        <tissue evidence="1">Liver</tissue>
    </source>
</reference>
<organism evidence="1 2">
    <name type="scientific">Pleurodeles waltl</name>
    <name type="common">Iberian ribbed newt</name>
    <dbReference type="NCBI Taxonomy" id="8319"/>
    <lineage>
        <taxon>Eukaryota</taxon>
        <taxon>Metazoa</taxon>
        <taxon>Chordata</taxon>
        <taxon>Craniata</taxon>
        <taxon>Vertebrata</taxon>
        <taxon>Euteleostomi</taxon>
        <taxon>Amphibia</taxon>
        <taxon>Batrachia</taxon>
        <taxon>Caudata</taxon>
        <taxon>Salamandroidea</taxon>
        <taxon>Salamandridae</taxon>
        <taxon>Pleurodelinae</taxon>
        <taxon>Pleurodeles</taxon>
    </lineage>
</organism>
<protein>
    <submittedName>
        <fullName evidence="1">Uncharacterized protein</fullName>
    </submittedName>
</protein>
<dbReference type="AlphaFoldDB" id="A0AAV7V3E1"/>
<accession>A0AAV7V3E1</accession>